<evidence type="ECO:0000313" key="2">
    <source>
        <dbReference type="EMBL" id="SCX20800.1"/>
    </source>
</evidence>
<dbReference type="EMBL" id="FMUE01000004">
    <property type="protein sequence ID" value="SCX20800.1"/>
    <property type="molecule type" value="Genomic_DNA"/>
</dbReference>
<evidence type="ECO:0000313" key="3">
    <source>
        <dbReference type="Proteomes" id="UP000187891"/>
    </source>
</evidence>
<dbReference type="GO" id="GO:0016491">
    <property type="term" value="F:oxidoreductase activity"/>
    <property type="evidence" value="ECO:0007669"/>
    <property type="project" value="InterPro"/>
</dbReference>
<dbReference type="PANTHER" id="PTHR42923">
    <property type="entry name" value="PROTOPORPHYRINOGEN OXIDASE"/>
    <property type="match status" value="1"/>
</dbReference>
<dbReference type="AlphaFoldDB" id="A0A1R3TSC8"/>
<evidence type="ECO:0000259" key="1">
    <source>
        <dbReference type="Pfam" id="PF01593"/>
    </source>
</evidence>
<name>A0A1R3TSC8_9HYPH</name>
<dbReference type="Gene3D" id="1.10.405.20">
    <property type="match status" value="1"/>
</dbReference>
<reference evidence="3" key="1">
    <citation type="submission" date="2016-10" db="EMBL/GenBank/DDBJ databases">
        <authorList>
            <person name="Wibberg D."/>
        </authorList>
    </citation>
    <scope>NUCLEOTIDE SEQUENCE [LARGE SCALE GENOMIC DNA]</scope>
</reference>
<dbReference type="InterPro" id="IPR036188">
    <property type="entry name" value="FAD/NAD-bd_sf"/>
</dbReference>
<dbReference type="Proteomes" id="UP000187891">
    <property type="component" value="Unassembled WGS sequence"/>
</dbReference>
<dbReference type="Pfam" id="PF01593">
    <property type="entry name" value="Amino_oxidase"/>
    <property type="match status" value="1"/>
</dbReference>
<dbReference type="SUPFAM" id="SSF51905">
    <property type="entry name" value="FAD/NAD(P)-binding domain"/>
    <property type="match status" value="1"/>
</dbReference>
<proteinExistence type="predicted"/>
<dbReference type="RefSeq" id="WP_077119469.1">
    <property type="nucleotide sequence ID" value="NZ_FMUE01000004.1"/>
</dbReference>
<protein>
    <submittedName>
        <fullName evidence="2">Protoporphyrinogen oxidase</fullName>
    </submittedName>
</protein>
<feature type="domain" description="Amine oxidase" evidence="1">
    <location>
        <begin position="23"/>
        <end position="305"/>
    </location>
</feature>
<sequence>MDFTTATSNKPARRRIAVIGSGISGLSAAWLLDKSADVTLFEAEGRLGGHANTVSVDQPGKTAIAVDTGFIVYNERNYPNLVALLDHLGVETSASDMSFAASLRGGQIEYSGTDINGLFGQRSNLLRPRFWSMVRDVMRFYKRAPDLLKDPSLQTISLGDYLDANGYSLSFVDDHLLPMGAAIWSTTAADMRSYPLQAFIRFFVNHGLVQLADRPQWRTVKGGSREYVSRLMSQFRGTVVVDSQIAGVQRSGDGVKVLDRAGQLLTFDDVVIATHADQALALLPDADEQERSLLGAFDYTRNAAVLHSDESLMPRRRNVWSSWNYLSEPNSTGTEQLCVTYWMNRLQNIDEKTPLFVTLNPSRPIDPAKLIRAFDYTHPLFDTKALDAQKQLWSLQGRRNTWFCGAHFGSGFHEDGLQSGLAVAEALGGVKRPWTVENESGRIFLAPEKALAS</sequence>
<dbReference type="InterPro" id="IPR002937">
    <property type="entry name" value="Amino_oxidase"/>
</dbReference>
<gene>
    <name evidence="2" type="ORF">DSM25559_1964</name>
</gene>
<dbReference type="InterPro" id="IPR050464">
    <property type="entry name" value="Zeta_carotene_desat/Oxidored"/>
</dbReference>
<dbReference type="STRING" id="1907666.DSM25559_1964"/>
<dbReference type="Gene3D" id="3.50.50.60">
    <property type="entry name" value="FAD/NAD(P)-binding domain"/>
    <property type="match status" value="1"/>
</dbReference>
<accession>A0A1R3TSC8</accession>
<dbReference type="PANTHER" id="PTHR42923:SF17">
    <property type="entry name" value="AMINE OXIDASE DOMAIN-CONTAINING PROTEIN"/>
    <property type="match status" value="1"/>
</dbReference>
<dbReference type="Gene3D" id="3.30.70.1990">
    <property type="match status" value="1"/>
</dbReference>
<dbReference type="FunFam" id="1.10.405.20:FF:000001">
    <property type="entry name" value="Amine oxidase"/>
    <property type="match status" value="1"/>
</dbReference>
<organism evidence="2 3">
    <name type="scientific">Agrobacterium rosae</name>
    <dbReference type="NCBI Taxonomy" id="1972867"/>
    <lineage>
        <taxon>Bacteria</taxon>
        <taxon>Pseudomonadati</taxon>
        <taxon>Pseudomonadota</taxon>
        <taxon>Alphaproteobacteria</taxon>
        <taxon>Hyphomicrobiales</taxon>
        <taxon>Rhizobiaceae</taxon>
        <taxon>Rhizobium/Agrobacterium group</taxon>
        <taxon>Agrobacterium</taxon>
    </lineage>
</organism>